<dbReference type="EC" id="2.7.6.2" evidence="7"/>
<keyword evidence="3 7" id="KW-0808">Transferase</keyword>
<accession>A0A9P7VD03</accession>
<dbReference type="GO" id="GO:0009229">
    <property type="term" value="P:thiamine diphosphate biosynthetic process"/>
    <property type="evidence" value="ECO:0007669"/>
    <property type="project" value="UniProtKB-UniRule"/>
</dbReference>
<dbReference type="InterPro" id="IPR007373">
    <property type="entry name" value="Thiamin_PyroPKinase_B1-bd"/>
</dbReference>
<dbReference type="PANTHER" id="PTHR13622:SF8">
    <property type="entry name" value="THIAMIN PYROPHOSPHOKINASE 1"/>
    <property type="match status" value="1"/>
</dbReference>
<evidence type="ECO:0000256" key="5">
    <source>
        <dbReference type="ARBA" id="ARBA00022777"/>
    </source>
</evidence>
<dbReference type="GO" id="GO:0004788">
    <property type="term" value="F:thiamine diphosphokinase activity"/>
    <property type="evidence" value="ECO:0007669"/>
    <property type="project" value="UniProtKB-UniRule"/>
</dbReference>
<keyword evidence="6 7" id="KW-0067">ATP-binding</keyword>
<evidence type="ECO:0000256" key="7">
    <source>
        <dbReference type="PIRNR" id="PIRNR031057"/>
    </source>
</evidence>
<dbReference type="Pfam" id="PF04265">
    <property type="entry name" value="TPK_B1_binding"/>
    <property type="match status" value="1"/>
</dbReference>
<dbReference type="CDD" id="cd07995">
    <property type="entry name" value="TPK"/>
    <property type="match status" value="1"/>
</dbReference>
<dbReference type="Gene3D" id="3.40.50.10240">
    <property type="entry name" value="Thiamin pyrophosphokinase, catalytic domain"/>
    <property type="match status" value="1"/>
</dbReference>
<dbReference type="GeneID" id="66116755"/>
<reference evidence="9" key="1">
    <citation type="submission" date="2021-03" db="EMBL/GenBank/DDBJ databases">
        <authorList>
            <person name="Palmer J.M."/>
        </authorList>
    </citation>
    <scope>NUCLEOTIDE SEQUENCE</scope>
    <source>
        <strain evidence="9">ARV_011</strain>
    </source>
</reference>
<proteinExistence type="inferred from homology"/>
<dbReference type="AlphaFoldDB" id="A0A9P7VD03"/>
<evidence type="ECO:0000313" key="10">
    <source>
        <dbReference type="Proteomes" id="UP000790833"/>
    </source>
</evidence>
<keyword evidence="4 7" id="KW-0547">Nucleotide-binding</keyword>
<comment type="similarity">
    <text evidence="2 7">Belongs to the thiamine pyrophosphokinase family.</text>
</comment>
<evidence type="ECO:0000259" key="8">
    <source>
        <dbReference type="SMART" id="SM00983"/>
    </source>
</evidence>
<keyword evidence="10" id="KW-1185">Reference proteome</keyword>
<dbReference type="SUPFAM" id="SSF63862">
    <property type="entry name" value="Thiamin pyrophosphokinase, substrate-binding domain"/>
    <property type="match status" value="1"/>
</dbReference>
<dbReference type="EMBL" id="JAHMUF010000003">
    <property type="protein sequence ID" value="KAG7195614.1"/>
    <property type="molecule type" value="Genomic_DNA"/>
</dbReference>
<dbReference type="Gene3D" id="2.60.120.320">
    <property type="entry name" value="Thiamin pyrophosphokinase, thiamin-binding domain"/>
    <property type="match status" value="1"/>
</dbReference>
<comment type="catalytic activity">
    <reaction evidence="7">
        <text>thiamine + ATP = thiamine diphosphate + AMP + H(+)</text>
        <dbReference type="Rhea" id="RHEA:11576"/>
        <dbReference type="ChEBI" id="CHEBI:15378"/>
        <dbReference type="ChEBI" id="CHEBI:18385"/>
        <dbReference type="ChEBI" id="CHEBI:30616"/>
        <dbReference type="ChEBI" id="CHEBI:58937"/>
        <dbReference type="ChEBI" id="CHEBI:456215"/>
    </reaction>
</comment>
<dbReference type="SUPFAM" id="SSF63999">
    <property type="entry name" value="Thiamin pyrophosphokinase, catalytic domain"/>
    <property type="match status" value="1"/>
</dbReference>
<dbReference type="InterPro" id="IPR036371">
    <property type="entry name" value="TPK_B1-bd_sf"/>
</dbReference>
<dbReference type="InterPro" id="IPR036759">
    <property type="entry name" value="TPK_catalytic_sf"/>
</dbReference>
<gene>
    <name evidence="9" type="ORF">KQ657_003381</name>
</gene>
<evidence type="ECO:0000256" key="1">
    <source>
        <dbReference type="ARBA" id="ARBA00005078"/>
    </source>
</evidence>
<dbReference type="Pfam" id="PF04263">
    <property type="entry name" value="TPK_catalytic"/>
    <property type="match status" value="1"/>
</dbReference>
<dbReference type="InterPro" id="IPR016966">
    <property type="entry name" value="Thiamin_pyrophosphokinase_euk"/>
</dbReference>
<dbReference type="InterPro" id="IPR007371">
    <property type="entry name" value="TPK_catalytic"/>
</dbReference>
<keyword evidence="5 7" id="KW-0418">Kinase</keyword>
<dbReference type="InterPro" id="IPR006282">
    <property type="entry name" value="Thi_PPkinase"/>
</dbReference>
<evidence type="ECO:0000256" key="4">
    <source>
        <dbReference type="ARBA" id="ARBA00022741"/>
    </source>
</evidence>
<comment type="caution">
    <text evidence="9">The sequence shown here is derived from an EMBL/GenBank/DDBJ whole genome shotgun (WGS) entry which is preliminary data.</text>
</comment>
<dbReference type="Proteomes" id="UP000790833">
    <property type="component" value="Unassembled WGS sequence"/>
</dbReference>
<evidence type="ECO:0000256" key="2">
    <source>
        <dbReference type="ARBA" id="ARBA00006785"/>
    </source>
</evidence>
<organism evidence="9 10">
    <name type="scientific">Scheffersomyces spartinae</name>
    <dbReference type="NCBI Taxonomy" id="45513"/>
    <lineage>
        <taxon>Eukaryota</taxon>
        <taxon>Fungi</taxon>
        <taxon>Dikarya</taxon>
        <taxon>Ascomycota</taxon>
        <taxon>Saccharomycotina</taxon>
        <taxon>Pichiomycetes</taxon>
        <taxon>Debaryomycetaceae</taxon>
        <taxon>Scheffersomyces</taxon>
    </lineage>
</organism>
<dbReference type="RefSeq" id="XP_043051159.1">
    <property type="nucleotide sequence ID" value="XM_043194107.1"/>
</dbReference>
<sequence>MSVTVQDDDMDIKIPNDVNVISPFSVFSPSVEDPTARALIVLNQSLKNVPRFLTVWQGCLIHVCADGGANRLYDYFDSEEERKQYIPLYIVGDLDSLHKSVREYYERHGTRVIEQATQFATDYMKALMLVQLQLYNPTIIKGPIDTHDEIEVLYQKHIVKNLTVAPKLNLYVFGGIGGRFDQTVHSISQLYKTHEIHPSIQQFHITKSEMIFLLPEGSNAVIYSNKTAFNSRDRVPICGLLPLGSGEVELTTFGLKYDVTDWPSSMLGNVSSSNGVSGTNGFLVRCRKGPITINIELAFDP</sequence>
<dbReference type="OrthoDB" id="25149at2759"/>
<comment type="pathway">
    <text evidence="1 7">Cofactor biosynthesis; thiamine diphosphate biosynthesis; thiamine diphosphate from thiamine: step 1/1.</text>
</comment>
<evidence type="ECO:0000313" key="9">
    <source>
        <dbReference type="EMBL" id="KAG7195614.1"/>
    </source>
</evidence>
<dbReference type="SMART" id="SM00983">
    <property type="entry name" value="TPK_B1_binding"/>
    <property type="match status" value="1"/>
</dbReference>
<evidence type="ECO:0000256" key="3">
    <source>
        <dbReference type="ARBA" id="ARBA00022679"/>
    </source>
</evidence>
<evidence type="ECO:0000256" key="6">
    <source>
        <dbReference type="ARBA" id="ARBA00022840"/>
    </source>
</evidence>
<protein>
    <recommendedName>
        <fullName evidence="7">Thiamine pyrophosphokinase</fullName>
        <ecNumber evidence="7">2.7.6.2</ecNumber>
    </recommendedName>
</protein>
<dbReference type="PANTHER" id="PTHR13622">
    <property type="entry name" value="THIAMIN PYROPHOSPHOKINASE"/>
    <property type="match status" value="1"/>
</dbReference>
<dbReference type="GO" id="GO:0030975">
    <property type="term" value="F:thiamine binding"/>
    <property type="evidence" value="ECO:0007669"/>
    <property type="project" value="UniProtKB-UniRule"/>
</dbReference>
<name>A0A9P7VD03_9ASCO</name>
<dbReference type="GO" id="GO:0016301">
    <property type="term" value="F:kinase activity"/>
    <property type="evidence" value="ECO:0007669"/>
    <property type="project" value="UniProtKB-UniRule"/>
</dbReference>
<dbReference type="GO" id="GO:0005524">
    <property type="term" value="F:ATP binding"/>
    <property type="evidence" value="ECO:0007669"/>
    <property type="project" value="UniProtKB-UniRule"/>
</dbReference>
<feature type="domain" description="Thiamin pyrophosphokinase thiamin-binding" evidence="8">
    <location>
        <begin position="217"/>
        <end position="291"/>
    </location>
</feature>
<dbReference type="GO" id="GO:0006772">
    <property type="term" value="P:thiamine metabolic process"/>
    <property type="evidence" value="ECO:0007669"/>
    <property type="project" value="InterPro"/>
</dbReference>
<dbReference type="PIRSF" id="PIRSF031057">
    <property type="entry name" value="Thiamin_pyrophosphokinase"/>
    <property type="match status" value="1"/>
</dbReference>